<name>A0A512AZT5_9BACT</name>
<evidence type="ECO:0000313" key="5">
    <source>
        <dbReference type="EMBL" id="GEO05037.1"/>
    </source>
</evidence>
<dbReference type="InterPro" id="IPR035938">
    <property type="entry name" value="Hemerythrin-like_sf"/>
</dbReference>
<comment type="similarity">
    <text evidence="1">Belongs to the hemerythrin family.</text>
</comment>
<evidence type="ECO:0000256" key="1">
    <source>
        <dbReference type="ARBA" id="ARBA00010587"/>
    </source>
</evidence>
<keyword evidence="6" id="KW-1185">Reference proteome</keyword>
<dbReference type="AlphaFoldDB" id="A0A512AZT5"/>
<keyword evidence="3" id="KW-0408">Iron</keyword>
<reference evidence="5 6" key="1">
    <citation type="submission" date="2019-07" db="EMBL/GenBank/DDBJ databases">
        <title>Whole genome shotgun sequence of Adhaeribacter aerolatus NBRC 106133.</title>
        <authorList>
            <person name="Hosoyama A."/>
            <person name="Uohara A."/>
            <person name="Ohji S."/>
            <person name="Ichikawa N."/>
        </authorList>
    </citation>
    <scope>NUCLEOTIDE SEQUENCE [LARGE SCALE GENOMIC DNA]</scope>
    <source>
        <strain evidence="5 6">NBRC 106133</strain>
    </source>
</reference>
<protein>
    <recommendedName>
        <fullName evidence="4">Hemerythrin-like domain-containing protein</fullName>
    </recommendedName>
</protein>
<evidence type="ECO:0000259" key="4">
    <source>
        <dbReference type="Pfam" id="PF01814"/>
    </source>
</evidence>
<gene>
    <name evidence="5" type="ORF">AAE02nite_27010</name>
</gene>
<keyword evidence="2" id="KW-0479">Metal-binding</keyword>
<proteinExistence type="inferred from homology"/>
<dbReference type="Proteomes" id="UP000321532">
    <property type="component" value="Unassembled WGS sequence"/>
</dbReference>
<evidence type="ECO:0000256" key="3">
    <source>
        <dbReference type="ARBA" id="ARBA00023004"/>
    </source>
</evidence>
<evidence type="ECO:0000313" key="6">
    <source>
        <dbReference type="Proteomes" id="UP000321532"/>
    </source>
</evidence>
<dbReference type="SUPFAM" id="SSF47188">
    <property type="entry name" value="Hemerythrin-like"/>
    <property type="match status" value="1"/>
</dbReference>
<sequence length="115" mass="13551">MAYFWDNHLRQHFREEEELLFEKVNDDYCGKAVKQHRELSNLIRQVESSTSGPTPDLLNQLADQLDAHIRFEERELFPHLEAVLDEQELISIGAILAQSHETQAKDTFPDEFWIK</sequence>
<organism evidence="5 6">
    <name type="scientific">Adhaeribacter aerolatus</name>
    <dbReference type="NCBI Taxonomy" id="670289"/>
    <lineage>
        <taxon>Bacteria</taxon>
        <taxon>Pseudomonadati</taxon>
        <taxon>Bacteroidota</taxon>
        <taxon>Cytophagia</taxon>
        <taxon>Cytophagales</taxon>
        <taxon>Hymenobacteraceae</taxon>
        <taxon>Adhaeribacter</taxon>
    </lineage>
</organism>
<dbReference type="InterPro" id="IPR012312">
    <property type="entry name" value="Hemerythrin-like"/>
</dbReference>
<evidence type="ECO:0000256" key="2">
    <source>
        <dbReference type="ARBA" id="ARBA00022723"/>
    </source>
</evidence>
<dbReference type="Gene3D" id="1.20.120.520">
    <property type="entry name" value="nmb1532 protein domain like"/>
    <property type="match status" value="1"/>
</dbReference>
<dbReference type="GO" id="GO:0046872">
    <property type="term" value="F:metal ion binding"/>
    <property type="evidence" value="ECO:0007669"/>
    <property type="project" value="UniProtKB-KW"/>
</dbReference>
<comment type="caution">
    <text evidence="5">The sequence shown here is derived from an EMBL/GenBank/DDBJ whole genome shotgun (WGS) entry which is preliminary data.</text>
</comment>
<dbReference type="EMBL" id="BJYS01000019">
    <property type="protein sequence ID" value="GEO05037.1"/>
    <property type="molecule type" value="Genomic_DNA"/>
</dbReference>
<feature type="domain" description="Hemerythrin-like" evidence="4">
    <location>
        <begin position="6"/>
        <end position="80"/>
    </location>
</feature>
<dbReference type="Pfam" id="PF01814">
    <property type="entry name" value="Hemerythrin"/>
    <property type="match status" value="1"/>
</dbReference>
<accession>A0A512AZT5</accession>